<sequence>MRSKKISKNRNFSWLKKLSAFLISIIIIVAVAGTVLVNRALDRISYVYTSEGEKNANNGIGQAAFIDFKEYKSELYDLDQPLKELVAKETHKPGKDNWHHNLIILNLGDKEKTDSNVQMAILSQNLSEGRQVLQFVNPNLYVNLSGLGNNPLGQSWLLGGVNSVASTLARNLDITIDNTYMLSASKLVDLIDSIKGIALKIDDASLQLLQKNQEFLENLLNGGKRGNAVKHMNFKQYKETSIADGTLAVAYAGLGGTTEKGNLVMVTLLEQIGKEFHDLTWLKRWNFIKTFFSCLTTDASRFEIWKTVNRSMMLGADINCVQLPHPDTIREIKLGPHQIIDMNIYNIRKQFYQNLASPEETEVEETGKSEPVM</sequence>
<dbReference type="RefSeq" id="WP_315567844.1">
    <property type="nucleotide sequence ID" value="NZ_CP118866.1"/>
</dbReference>
<evidence type="ECO:0000313" key="1">
    <source>
        <dbReference type="EMBL" id="WEG35414.1"/>
    </source>
</evidence>
<proteinExistence type="predicted"/>
<dbReference type="Proteomes" id="UP001220478">
    <property type="component" value="Chromosome"/>
</dbReference>
<dbReference type="Gene3D" id="3.40.630.190">
    <property type="entry name" value="LCP protein"/>
    <property type="match status" value="1"/>
</dbReference>
<name>A0ABY8C540_9FIRM</name>
<accession>A0ABY8C540</accession>
<organism evidence="1 2">
    <name type="scientific">Amygdalobacter indicium</name>
    <dbReference type="NCBI Taxonomy" id="3029272"/>
    <lineage>
        <taxon>Bacteria</taxon>
        <taxon>Bacillati</taxon>
        <taxon>Bacillota</taxon>
        <taxon>Clostridia</taxon>
        <taxon>Eubacteriales</taxon>
        <taxon>Oscillospiraceae</taxon>
        <taxon>Amygdalobacter</taxon>
    </lineage>
</organism>
<keyword evidence="2" id="KW-1185">Reference proteome</keyword>
<evidence type="ECO:0008006" key="3">
    <source>
        <dbReference type="Google" id="ProtNLM"/>
    </source>
</evidence>
<reference evidence="1 2" key="1">
    <citation type="submission" date="2023-02" db="EMBL/GenBank/DDBJ databases">
        <title>Novel Oscillospiraceae bacterial genomes.</title>
        <authorList>
            <person name="Srinivasan S."/>
            <person name="Austin M.N."/>
            <person name="Fiedler T.L."/>
            <person name="Strenk S.M."/>
            <person name="Agnew K.J."/>
            <person name="Nagana Gowda G.A."/>
            <person name="Raftery D."/>
            <person name="Beamer M.A."/>
            <person name="Achilles S.L."/>
            <person name="Wiesenfeld H.C."/>
            <person name="Fredricks D.N."/>
            <person name="Hillier S.L."/>
        </authorList>
    </citation>
    <scope>NUCLEOTIDE SEQUENCE [LARGE SCALE GENOMIC DNA]</scope>
    <source>
        <strain evidence="1 2">CHIC02 1186E3-8</strain>
    </source>
</reference>
<dbReference type="EMBL" id="CP118868">
    <property type="protein sequence ID" value="WEG35414.1"/>
    <property type="molecule type" value="Genomic_DNA"/>
</dbReference>
<evidence type="ECO:0000313" key="2">
    <source>
        <dbReference type="Proteomes" id="UP001220478"/>
    </source>
</evidence>
<gene>
    <name evidence="1" type="ORF">PYS61_05660</name>
</gene>
<protein>
    <recommendedName>
        <fullName evidence="3">Cell envelope-related transcriptional attenuator domain-containing protein</fullName>
    </recommendedName>
</protein>